<dbReference type="KEGG" id="ark:D6B99_12990"/>
<dbReference type="OrthoDB" id="9783299at2"/>
<proteinExistence type="predicted"/>
<evidence type="ECO:0000313" key="2">
    <source>
        <dbReference type="Proteomes" id="UP000266118"/>
    </source>
</evidence>
<name>A0A386HR45_9BACT</name>
<protein>
    <submittedName>
        <fullName evidence="1">Uncharacterized protein</fullName>
    </submittedName>
</protein>
<reference evidence="1 2" key="1">
    <citation type="submission" date="2018-09" db="EMBL/GenBank/DDBJ databases">
        <title>Arachidicoccus sp. nov., a bacterium isolated from soil.</title>
        <authorList>
            <person name="Weon H.-Y."/>
            <person name="Kwon S.-W."/>
            <person name="Lee S.A."/>
        </authorList>
    </citation>
    <scope>NUCLEOTIDE SEQUENCE [LARGE SCALE GENOMIC DNA]</scope>
    <source>
        <strain evidence="1 2">KIS59-12</strain>
    </source>
</reference>
<evidence type="ECO:0000313" key="1">
    <source>
        <dbReference type="EMBL" id="AYD48438.1"/>
    </source>
</evidence>
<organism evidence="1 2">
    <name type="scientific">Arachidicoccus soli</name>
    <dbReference type="NCBI Taxonomy" id="2341117"/>
    <lineage>
        <taxon>Bacteria</taxon>
        <taxon>Pseudomonadati</taxon>
        <taxon>Bacteroidota</taxon>
        <taxon>Chitinophagia</taxon>
        <taxon>Chitinophagales</taxon>
        <taxon>Chitinophagaceae</taxon>
        <taxon>Arachidicoccus</taxon>
    </lineage>
</organism>
<dbReference type="AlphaFoldDB" id="A0A386HR45"/>
<keyword evidence="2" id="KW-1185">Reference proteome</keyword>
<dbReference type="Proteomes" id="UP000266118">
    <property type="component" value="Chromosome"/>
</dbReference>
<dbReference type="EMBL" id="CP032489">
    <property type="protein sequence ID" value="AYD48438.1"/>
    <property type="molecule type" value="Genomic_DNA"/>
</dbReference>
<gene>
    <name evidence="1" type="ORF">D6B99_12990</name>
</gene>
<sequence>MNKNLLKISMAIIFLVIVQTACTKKTGSDEGSFTVAYANIQLSATNLVPVDATIKAHAYAILDVMSDGRLNYDIYCDSIPSGEVPSSFSLYFGKSGQNGTLIQTAIPINLNDSSEVIGNIKLPQAIIDSFTNSASMYIVISSSAHPNGLMRAQISTSSSAFNYTPAPNYLLSSFYKEYSSVICKVVNYHKLICSANIEEGNVVSNEQKLFSK</sequence>
<accession>A0A386HR45</accession>